<feature type="region of interest" description="Disordered" evidence="1">
    <location>
        <begin position="1"/>
        <end position="31"/>
    </location>
</feature>
<feature type="compositionally biased region" description="Polar residues" evidence="1">
    <location>
        <begin position="165"/>
        <end position="187"/>
    </location>
</feature>
<dbReference type="Proteomes" id="UP001152607">
    <property type="component" value="Unassembled WGS sequence"/>
</dbReference>
<evidence type="ECO:0000256" key="1">
    <source>
        <dbReference type="SAM" id="MobiDB-lite"/>
    </source>
</evidence>
<evidence type="ECO:0000313" key="3">
    <source>
        <dbReference type="Proteomes" id="UP001152607"/>
    </source>
</evidence>
<keyword evidence="3" id="KW-1185">Reference proteome</keyword>
<feature type="region of interest" description="Disordered" evidence="1">
    <location>
        <begin position="43"/>
        <end position="120"/>
    </location>
</feature>
<feature type="compositionally biased region" description="Low complexity" evidence="1">
    <location>
        <begin position="63"/>
        <end position="85"/>
    </location>
</feature>
<sequence>MKPPEVEDDGQNGQKDQSRAPPPEHIQVRLSFSSNLTSGFLFTRSSRAHGSPTFQNSFSRQHTPSTSSTYPPSQSASSPSSAASPVSPPQNYRQQSQIAGSPFAQSPQSSQSSYTYPAYTTHPSYVPESTYAYASQSQAPYTQASVATHGEHSGYAHHHGRHSTTENPYQSRSAYGSSAKQPTVSHQTSPYATSPYTTAPYTTTTAPTYSYAPSPQYYSYPSSGP</sequence>
<name>A0A9W4UDF1_9PLEO</name>
<dbReference type="AlphaFoldDB" id="A0A9W4UDF1"/>
<feature type="region of interest" description="Disordered" evidence="1">
    <location>
        <begin position="134"/>
        <end position="225"/>
    </location>
</feature>
<gene>
    <name evidence="2" type="ORF">PDIGIT_LOCUS5299</name>
</gene>
<organism evidence="2 3">
    <name type="scientific">Periconia digitata</name>
    <dbReference type="NCBI Taxonomy" id="1303443"/>
    <lineage>
        <taxon>Eukaryota</taxon>
        <taxon>Fungi</taxon>
        <taxon>Dikarya</taxon>
        <taxon>Ascomycota</taxon>
        <taxon>Pezizomycotina</taxon>
        <taxon>Dothideomycetes</taxon>
        <taxon>Pleosporomycetidae</taxon>
        <taxon>Pleosporales</taxon>
        <taxon>Massarineae</taxon>
        <taxon>Periconiaceae</taxon>
        <taxon>Periconia</taxon>
    </lineage>
</organism>
<feature type="compositionally biased region" description="Polar residues" evidence="1">
    <location>
        <begin position="134"/>
        <end position="146"/>
    </location>
</feature>
<proteinExistence type="predicted"/>
<dbReference type="EMBL" id="CAOQHR010000003">
    <property type="protein sequence ID" value="CAI6332267.1"/>
    <property type="molecule type" value="Genomic_DNA"/>
</dbReference>
<comment type="caution">
    <text evidence="2">The sequence shown here is derived from an EMBL/GenBank/DDBJ whole genome shotgun (WGS) entry which is preliminary data.</text>
</comment>
<protein>
    <submittedName>
        <fullName evidence="2">Uncharacterized protein</fullName>
    </submittedName>
</protein>
<feature type="compositionally biased region" description="Low complexity" evidence="1">
    <location>
        <begin position="99"/>
        <end position="120"/>
    </location>
</feature>
<feature type="compositionally biased region" description="Polar residues" evidence="1">
    <location>
        <begin position="52"/>
        <end position="62"/>
    </location>
</feature>
<accession>A0A9W4UDF1</accession>
<evidence type="ECO:0000313" key="2">
    <source>
        <dbReference type="EMBL" id="CAI6332267.1"/>
    </source>
</evidence>
<feature type="compositionally biased region" description="Acidic residues" evidence="1">
    <location>
        <begin position="1"/>
        <end position="10"/>
    </location>
</feature>
<reference evidence="2" key="1">
    <citation type="submission" date="2023-01" db="EMBL/GenBank/DDBJ databases">
        <authorList>
            <person name="Van Ghelder C."/>
            <person name="Rancurel C."/>
        </authorList>
    </citation>
    <scope>NUCLEOTIDE SEQUENCE</scope>
    <source>
        <strain evidence="2">CNCM I-4278</strain>
    </source>
</reference>
<feature type="compositionally biased region" description="Low complexity" evidence="1">
    <location>
        <begin position="188"/>
        <end position="225"/>
    </location>
</feature>